<evidence type="ECO:0000313" key="1">
    <source>
        <dbReference type="EMBL" id="GGA98681.1"/>
    </source>
</evidence>
<evidence type="ECO:0008006" key="3">
    <source>
        <dbReference type="Google" id="ProtNLM"/>
    </source>
</evidence>
<proteinExistence type="predicted"/>
<reference evidence="1" key="2">
    <citation type="submission" date="2020-09" db="EMBL/GenBank/DDBJ databases">
        <authorList>
            <person name="Sun Q."/>
            <person name="Zhou Y."/>
        </authorList>
    </citation>
    <scope>NUCLEOTIDE SEQUENCE</scope>
    <source>
        <strain evidence="1">CGMCC 1.15448</strain>
    </source>
</reference>
<dbReference type="AlphaFoldDB" id="A0A8J2UCS9"/>
<dbReference type="Proteomes" id="UP000607559">
    <property type="component" value="Unassembled WGS sequence"/>
</dbReference>
<keyword evidence="2" id="KW-1185">Reference proteome</keyword>
<reference evidence="1" key="1">
    <citation type="journal article" date="2014" name="Int. J. Syst. Evol. Microbiol.">
        <title>Complete genome sequence of Corynebacterium casei LMG S-19264T (=DSM 44701T), isolated from a smear-ripened cheese.</title>
        <authorList>
            <consortium name="US DOE Joint Genome Institute (JGI-PGF)"/>
            <person name="Walter F."/>
            <person name="Albersmeier A."/>
            <person name="Kalinowski J."/>
            <person name="Ruckert C."/>
        </authorList>
    </citation>
    <scope>NUCLEOTIDE SEQUENCE</scope>
    <source>
        <strain evidence="1">CGMCC 1.15448</strain>
    </source>
</reference>
<dbReference type="EMBL" id="BMJC01000002">
    <property type="protein sequence ID" value="GGA98681.1"/>
    <property type="molecule type" value="Genomic_DNA"/>
</dbReference>
<evidence type="ECO:0000313" key="2">
    <source>
        <dbReference type="Proteomes" id="UP000607559"/>
    </source>
</evidence>
<name>A0A8J2UCS9_9BACT</name>
<gene>
    <name evidence="1" type="ORF">GCM10011511_22500</name>
</gene>
<protein>
    <recommendedName>
        <fullName evidence="3">Response regulator receiver protein</fullName>
    </recommendedName>
</protein>
<accession>A0A8J2UCS9</accession>
<comment type="caution">
    <text evidence="1">The sequence shown here is derived from an EMBL/GenBank/DDBJ whole genome shotgun (WGS) entry which is preliminary data.</text>
</comment>
<organism evidence="1 2">
    <name type="scientific">Puia dinghuensis</name>
    <dbReference type="NCBI Taxonomy" id="1792502"/>
    <lineage>
        <taxon>Bacteria</taxon>
        <taxon>Pseudomonadati</taxon>
        <taxon>Bacteroidota</taxon>
        <taxon>Chitinophagia</taxon>
        <taxon>Chitinophagales</taxon>
        <taxon>Chitinophagaceae</taxon>
        <taxon>Puia</taxon>
    </lineage>
</organism>
<sequence length="100" mass="10889">MDINILAVGREAAILQVVERLINSHEGWHATIATTEQEAINAFKAKPYTIVFVCAGFSAQEEENLRQRLTQLDAAVVVTRHFGGGSGLLENEILGILATK</sequence>
<dbReference type="RefSeq" id="WP_188931543.1">
    <property type="nucleotide sequence ID" value="NZ_BMJC01000002.1"/>
</dbReference>